<protein>
    <submittedName>
        <fullName evidence="2">Uncharacterized protein</fullName>
    </submittedName>
</protein>
<feature type="region of interest" description="Disordered" evidence="1">
    <location>
        <begin position="1"/>
        <end position="68"/>
    </location>
</feature>
<evidence type="ECO:0000313" key="2">
    <source>
        <dbReference type="EMBL" id="KAG2601692.1"/>
    </source>
</evidence>
<sequence length="152" mass="16185">MARPDATPPRGSCPSLAPLRSFPLPAPVGATRAWVGGRVQNATRGGKARRGRRSPRPNPPLGLGRPPAATTFQAFSLYPPAKIINQRPHRTGTGTHPTLTARRPRPLPSLEGGEAGERARARHRTRAGAVRPHPPGHVRHFSVICLPGPGQS</sequence>
<proteinExistence type="predicted"/>
<name>A0A8T0SQ80_PANVG</name>
<keyword evidence="3" id="KW-1185">Reference proteome</keyword>
<evidence type="ECO:0000313" key="3">
    <source>
        <dbReference type="Proteomes" id="UP000823388"/>
    </source>
</evidence>
<feature type="region of interest" description="Disordered" evidence="1">
    <location>
        <begin position="83"/>
        <end position="152"/>
    </location>
</feature>
<gene>
    <name evidence="2" type="ORF">PVAP13_5KG605707</name>
</gene>
<feature type="compositionally biased region" description="Basic residues" evidence="1">
    <location>
        <begin position="46"/>
        <end position="55"/>
    </location>
</feature>
<dbReference type="EMBL" id="CM029045">
    <property type="protein sequence ID" value="KAG2601692.1"/>
    <property type="molecule type" value="Genomic_DNA"/>
</dbReference>
<comment type="caution">
    <text evidence="2">The sequence shown here is derived from an EMBL/GenBank/DDBJ whole genome shotgun (WGS) entry which is preliminary data.</text>
</comment>
<reference evidence="2" key="1">
    <citation type="submission" date="2020-05" db="EMBL/GenBank/DDBJ databases">
        <title>WGS assembly of Panicum virgatum.</title>
        <authorList>
            <person name="Lovell J.T."/>
            <person name="Jenkins J."/>
            <person name="Shu S."/>
            <person name="Juenger T.E."/>
            <person name="Schmutz J."/>
        </authorList>
    </citation>
    <scope>NUCLEOTIDE SEQUENCE</scope>
    <source>
        <strain evidence="2">AP13</strain>
    </source>
</reference>
<accession>A0A8T0SQ80</accession>
<dbReference type="Proteomes" id="UP000823388">
    <property type="component" value="Chromosome 5K"/>
</dbReference>
<organism evidence="2 3">
    <name type="scientific">Panicum virgatum</name>
    <name type="common">Blackwell switchgrass</name>
    <dbReference type="NCBI Taxonomy" id="38727"/>
    <lineage>
        <taxon>Eukaryota</taxon>
        <taxon>Viridiplantae</taxon>
        <taxon>Streptophyta</taxon>
        <taxon>Embryophyta</taxon>
        <taxon>Tracheophyta</taxon>
        <taxon>Spermatophyta</taxon>
        <taxon>Magnoliopsida</taxon>
        <taxon>Liliopsida</taxon>
        <taxon>Poales</taxon>
        <taxon>Poaceae</taxon>
        <taxon>PACMAD clade</taxon>
        <taxon>Panicoideae</taxon>
        <taxon>Panicodae</taxon>
        <taxon>Paniceae</taxon>
        <taxon>Panicinae</taxon>
        <taxon>Panicum</taxon>
        <taxon>Panicum sect. Hiantes</taxon>
    </lineage>
</organism>
<dbReference type="AlphaFoldDB" id="A0A8T0SQ80"/>
<evidence type="ECO:0000256" key="1">
    <source>
        <dbReference type="SAM" id="MobiDB-lite"/>
    </source>
</evidence>